<proteinExistence type="predicted"/>
<feature type="coiled-coil region" evidence="1">
    <location>
        <begin position="166"/>
        <end position="193"/>
    </location>
</feature>
<keyword evidence="1" id="KW-0175">Coiled coil</keyword>
<sequence length="202" mass="22029">MTQTAGRNCSQNIVIPPGLAVQSQPVTQKLLSDEITKTDLTEQPCNKKPPSKLPGRFGVQGSLVCLGLKLHGTPKVNNASGTRLPVFAGNMVTAKTSSQKRPWDKPSDKATASPLKQPFPKRSRLCKNQKEKPTCSNMAVAQAPSATLEKELTAPCSQCKWLAEENQQLKSMLETCQKTLAFLERKQTVVENENCPPQTEAT</sequence>
<evidence type="ECO:0000313" key="3">
    <source>
        <dbReference type="Proteomes" id="UP000694871"/>
    </source>
</evidence>
<dbReference type="Proteomes" id="UP000694871">
    <property type="component" value="Unplaced"/>
</dbReference>
<organism evidence="3 4">
    <name type="scientific">Gekko japonicus</name>
    <name type="common">Schlegel's Japanese gecko</name>
    <dbReference type="NCBI Taxonomy" id="146911"/>
    <lineage>
        <taxon>Eukaryota</taxon>
        <taxon>Metazoa</taxon>
        <taxon>Chordata</taxon>
        <taxon>Craniata</taxon>
        <taxon>Vertebrata</taxon>
        <taxon>Euteleostomi</taxon>
        <taxon>Lepidosauria</taxon>
        <taxon>Squamata</taxon>
        <taxon>Bifurcata</taxon>
        <taxon>Gekkota</taxon>
        <taxon>Gekkonidae</taxon>
        <taxon>Gekkoninae</taxon>
        <taxon>Gekko</taxon>
    </lineage>
</organism>
<gene>
    <name evidence="4" type="primary">LOC107108556</name>
</gene>
<accession>A0ABM1JSQ2</accession>
<reference evidence="4" key="1">
    <citation type="submission" date="2025-08" db="UniProtKB">
        <authorList>
            <consortium name="RefSeq"/>
        </authorList>
    </citation>
    <scope>IDENTIFICATION</scope>
</reference>
<evidence type="ECO:0000256" key="2">
    <source>
        <dbReference type="SAM" id="MobiDB-lite"/>
    </source>
</evidence>
<evidence type="ECO:0000256" key="1">
    <source>
        <dbReference type="SAM" id="Coils"/>
    </source>
</evidence>
<dbReference type="RefSeq" id="XP_015264489.1">
    <property type="nucleotide sequence ID" value="XM_015409003.1"/>
</dbReference>
<name>A0ABM1JSQ2_GEKJA</name>
<feature type="region of interest" description="Disordered" evidence="2">
    <location>
        <begin position="94"/>
        <end position="120"/>
    </location>
</feature>
<evidence type="ECO:0000313" key="4">
    <source>
        <dbReference type="RefSeq" id="XP_015264489.1"/>
    </source>
</evidence>
<protein>
    <submittedName>
        <fullName evidence="4">Uncharacterized protein LOC107108556</fullName>
    </submittedName>
</protein>
<keyword evidence="3" id="KW-1185">Reference proteome</keyword>
<dbReference type="GeneID" id="107108556"/>